<evidence type="ECO:0000256" key="1">
    <source>
        <dbReference type="ARBA" id="ARBA00023015"/>
    </source>
</evidence>
<dbReference type="Pfam" id="PF00440">
    <property type="entry name" value="TetR_N"/>
    <property type="match status" value="1"/>
</dbReference>
<feature type="DNA-binding region" description="H-T-H motif" evidence="4">
    <location>
        <begin position="39"/>
        <end position="58"/>
    </location>
</feature>
<feature type="domain" description="HTH tetR-type" evidence="5">
    <location>
        <begin position="16"/>
        <end position="76"/>
    </location>
</feature>
<dbReference type="GO" id="GO:0003700">
    <property type="term" value="F:DNA-binding transcription factor activity"/>
    <property type="evidence" value="ECO:0007669"/>
    <property type="project" value="TreeGrafter"/>
</dbReference>
<gene>
    <name evidence="6" type="ORF">I2501_25135</name>
</gene>
<dbReference type="Gene3D" id="1.10.357.10">
    <property type="entry name" value="Tetracycline Repressor, domain 2"/>
    <property type="match status" value="1"/>
</dbReference>
<dbReference type="PROSITE" id="PS50977">
    <property type="entry name" value="HTH_TETR_2"/>
    <property type="match status" value="1"/>
</dbReference>
<evidence type="ECO:0000256" key="3">
    <source>
        <dbReference type="ARBA" id="ARBA00023163"/>
    </source>
</evidence>
<evidence type="ECO:0000256" key="2">
    <source>
        <dbReference type="ARBA" id="ARBA00023125"/>
    </source>
</evidence>
<dbReference type="Pfam" id="PF02909">
    <property type="entry name" value="TetR_C_1"/>
    <property type="match status" value="1"/>
</dbReference>
<keyword evidence="3" id="KW-0804">Transcription</keyword>
<dbReference type="GO" id="GO:0045892">
    <property type="term" value="P:negative regulation of DNA-templated transcription"/>
    <property type="evidence" value="ECO:0007669"/>
    <property type="project" value="InterPro"/>
</dbReference>
<dbReference type="InterPro" id="IPR036271">
    <property type="entry name" value="Tet_transcr_reg_TetR-rel_C_sf"/>
</dbReference>
<dbReference type="SUPFAM" id="SSF48498">
    <property type="entry name" value="Tetracyclin repressor-like, C-terminal domain"/>
    <property type="match status" value="1"/>
</dbReference>
<keyword evidence="7" id="KW-1185">Reference proteome</keyword>
<dbReference type="GO" id="GO:0000976">
    <property type="term" value="F:transcription cis-regulatory region binding"/>
    <property type="evidence" value="ECO:0007669"/>
    <property type="project" value="TreeGrafter"/>
</dbReference>
<evidence type="ECO:0000259" key="5">
    <source>
        <dbReference type="PROSITE" id="PS50977"/>
    </source>
</evidence>
<sequence length="235" mass="24922">MIWLRPERTGRGPEPAHSRAAIAAAAIELADAEGLDAVSMRKVAAALGAGTMSLYNYVPKKEHLFDLMLDAATGEFALPDAPGGDPWADLRLLAHEELAAMRRHPWLAGLCLTRPSMGPNALRCTDFFLAALATSPVASALPGGTRMEFFALLNGHVCQFAEWEHNVTGGQSAQWQAELVAYLTAQVATGQYPHLAATLADSAGTAPLEPDAMFANSLDRLLSTMLGPPPPRPAA</sequence>
<dbReference type="InterPro" id="IPR009057">
    <property type="entry name" value="Homeodomain-like_sf"/>
</dbReference>
<dbReference type="SUPFAM" id="SSF46689">
    <property type="entry name" value="Homeodomain-like"/>
    <property type="match status" value="1"/>
</dbReference>
<evidence type="ECO:0000313" key="6">
    <source>
        <dbReference type="EMBL" id="MBF9071308.1"/>
    </source>
</evidence>
<comment type="caution">
    <text evidence="6">The sequence shown here is derived from an EMBL/GenBank/DDBJ whole genome shotgun (WGS) entry which is preliminary data.</text>
</comment>
<keyword evidence="1" id="KW-0805">Transcription regulation</keyword>
<reference evidence="6" key="1">
    <citation type="submission" date="2020-11" db="EMBL/GenBank/DDBJ databases">
        <title>Isolation and identification of active actinomycetes.</title>
        <authorList>
            <person name="Yu B."/>
        </authorList>
    </citation>
    <scope>NUCLEOTIDE SEQUENCE</scope>
    <source>
        <strain evidence="6">NEAU-YB345</strain>
    </source>
</reference>
<dbReference type="Gene3D" id="1.10.10.60">
    <property type="entry name" value="Homeodomain-like"/>
    <property type="match status" value="1"/>
</dbReference>
<accession>A0A931B6U6</accession>
<dbReference type="PANTHER" id="PTHR30055">
    <property type="entry name" value="HTH-TYPE TRANSCRIPTIONAL REGULATOR RUTR"/>
    <property type="match status" value="1"/>
</dbReference>
<dbReference type="InterPro" id="IPR001647">
    <property type="entry name" value="HTH_TetR"/>
</dbReference>
<dbReference type="InterPro" id="IPR050109">
    <property type="entry name" value="HTH-type_TetR-like_transc_reg"/>
</dbReference>
<name>A0A931B6U6_9ACTN</name>
<protein>
    <submittedName>
        <fullName evidence="6">TetR/AcrR family transcriptional regulator</fullName>
    </submittedName>
</protein>
<dbReference type="Proteomes" id="UP000657385">
    <property type="component" value="Unassembled WGS sequence"/>
</dbReference>
<dbReference type="EMBL" id="JADPRT010000011">
    <property type="protein sequence ID" value="MBF9071308.1"/>
    <property type="molecule type" value="Genomic_DNA"/>
</dbReference>
<dbReference type="PANTHER" id="PTHR30055:SF151">
    <property type="entry name" value="TRANSCRIPTIONAL REGULATORY PROTEIN"/>
    <property type="match status" value="1"/>
</dbReference>
<keyword evidence="2 4" id="KW-0238">DNA-binding</keyword>
<evidence type="ECO:0000256" key="4">
    <source>
        <dbReference type="PROSITE-ProRule" id="PRU00335"/>
    </source>
</evidence>
<organism evidence="6 7">
    <name type="scientific">Streptacidiphilus fuscans</name>
    <dbReference type="NCBI Taxonomy" id="2789292"/>
    <lineage>
        <taxon>Bacteria</taxon>
        <taxon>Bacillati</taxon>
        <taxon>Actinomycetota</taxon>
        <taxon>Actinomycetes</taxon>
        <taxon>Kitasatosporales</taxon>
        <taxon>Streptomycetaceae</taxon>
        <taxon>Streptacidiphilus</taxon>
    </lineage>
</organism>
<dbReference type="AlphaFoldDB" id="A0A931B6U6"/>
<dbReference type="InterPro" id="IPR004111">
    <property type="entry name" value="Repressor_TetR_C"/>
</dbReference>
<proteinExistence type="predicted"/>
<evidence type="ECO:0000313" key="7">
    <source>
        <dbReference type="Proteomes" id="UP000657385"/>
    </source>
</evidence>